<dbReference type="PANTHER" id="PTHR15004">
    <property type="entry name" value="GLUTAMYL-TRNA(GLN) AMIDOTRANSFERASE SUBUNIT C, MITOCHONDRIAL"/>
    <property type="match status" value="1"/>
</dbReference>
<proteinExistence type="inferred from homology"/>
<dbReference type="GO" id="GO:0050566">
    <property type="term" value="F:asparaginyl-tRNA synthase (glutamine-hydrolyzing) activity"/>
    <property type="evidence" value="ECO:0007669"/>
    <property type="project" value="RHEA"/>
</dbReference>
<keyword evidence="1" id="KW-0547">Nucleotide-binding</keyword>
<comment type="similarity">
    <text evidence="1">Belongs to the GatC family.</text>
</comment>
<dbReference type="HAMAP" id="MF_00122">
    <property type="entry name" value="GatC"/>
    <property type="match status" value="1"/>
</dbReference>
<evidence type="ECO:0000313" key="2">
    <source>
        <dbReference type="EMBL" id="SEN90369.1"/>
    </source>
</evidence>
<dbReference type="EMBL" id="FOCW01000010">
    <property type="protein sequence ID" value="SEN90369.1"/>
    <property type="molecule type" value="Genomic_DNA"/>
</dbReference>
<keyword evidence="1" id="KW-0067">ATP-binding</keyword>
<keyword evidence="3" id="KW-1185">Reference proteome</keyword>
<dbReference type="EC" id="6.3.5.-" evidence="1"/>
<dbReference type="NCBIfam" id="TIGR00135">
    <property type="entry name" value="gatC"/>
    <property type="match status" value="1"/>
</dbReference>
<protein>
    <recommendedName>
        <fullName evidence="1">Aspartyl/glutamyl-tRNA(Asn/Gln) amidotransferase subunit C</fullName>
        <shortName evidence="1">Asp/Glu-ADT subunit C</shortName>
        <ecNumber evidence="1">6.3.5.-</ecNumber>
    </recommendedName>
</protein>
<dbReference type="Proteomes" id="UP000199531">
    <property type="component" value="Unassembled WGS sequence"/>
</dbReference>
<comment type="catalytic activity">
    <reaction evidence="1">
        <text>L-aspartyl-tRNA(Asn) + L-glutamine + ATP + H2O = L-asparaginyl-tRNA(Asn) + L-glutamate + ADP + phosphate + 2 H(+)</text>
        <dbReference type="Rhea" id="RHEA:14513"/>
        <dbReference type="Rhea" id="RHEA-COMP:9674"/>
        <dbReference type="Rhea" id="RHEA-COMP:9677"/>
        <dbReference type="ChEBI" id="CHEBI:15377"/>
        <dbReference type="ChEBI" id="CHEBI:15378"/>
        <dbReference type="ChEBI" id="CHEBI:29985"/>
        <dbReference type="ChEBI" id="CHEBI:30616"/>
        <dbReference type="ChEBI" id="CHEBI:43474"/>
        <dbReference type="ChEBI" id="CHEBI:58359"/>
        <dbReference type="ChEBI" id="CHEBI:78515"/>
        <dbReference type="ChEBI" id="CHEBI:78516"/>
        <dbReference type="ChEBI" id="CHEBI:456216"/>
    </reaction>
</comment>
<dbReference type="GO" id="GO:0006450">
    <property type="term" value="P:regulation of translational fidelity"/>
    <property type="evidence" value="ECO:0007669"/>
    <property type="project" value="InterPro"/>
</dbReference>
<dbReference type="GO" id="GO:0050567">
    <property type="term" value="F:glutaminyl-tRNA synthase (glutamine-hydrolyzing) activity"/>
    <property type="evidence" value="ECO:0007669"/>
    <property type="project" value="UniProtKB-UniRule"/>
</dbReference>
<sequence length="109" mass="12247">MADTKWMDRMSLTPENIAFISRLSRLALTPEETTGMVNHLNQFFDTVVAPMQEVDTTGLLPMAHPTEVLQEVALRLREDVASEPDNRELNQRSAPAVENGLFLVPKVIE</sequence>
<dbReference type="InterPro" id="IPR036113">
    <property type="entry name" value="Asp/Glu-ADT_sf_sub_c"/>
</dbReference>
<dbReference type="GO" id="GO:0016740">
    <property type="term" value="F:transferase activity"/>
    <property type="evidence" value="ECO:0007669"/>
    <property type="project" value="UniProtKB-KW"/>
</dbReference>
<dbReference type="GO" id="GO:0005524">
    <property type="term" value="F:ATP binding"/>
    <property type="evidence" value="ECO:0007669"/>
    <property type="project" value="UniProtKB-KW"/>
</dbReference>
<dbReference type="PANTHER" id="PTHR15004:SF0">
    <property type="entry name" value="GLUTAMYL-TRNA(GLN) AMIDOTRANSFERASE SUBUNIT C, MITOCHONDRIAL"/>
    <property type="match status" value="1"/>
</dbReference>
<dbReference type="SUPFAM" id="SSF141000">
    <property type="entry name" value="Glu-tRNAGln amidotransferase C subunit"/>
    <property type="match status" value="1"/>
</dbReference>
<keyword evidence="1" id="KW-0436">Ligase</keyword>
<organism evidence="2 3">
    <name type="scientific">Brachymonas denitrificans DSM 15123</name>
    <dbReference type="NCBI Taxonomy" id="1121117"/>
    <lineage>
        <taxon>Bacteria</taxon>
        <taxon>Pseudomonadati</taxon>
        <taxon>Pseudomonadota</taxon>
        <taxon>Betaproteobacteria</taxon>
        <taxon>Burkholderiales</taxon>
        <taxon>Comamonadaceae</taxon>
        <taxon>Brachymonas</taxon>
    </lineage>
</organism>
<dbReference type="GO" id="GO:0070681">
    <property type="term" value="P:glutaminyl-tRNAGln biosynthesis via transamidation"/>
    <property type="evidence" value="ECO:0007669"/>
    <property type="project" value="TreeGrafter"/>
</dbReference>
<gene>
    <name evidence="1" type="primary">gatC</name>
    <name evidence="2" type="ORF">SAMN02745977_02303</name>
</gene>
<dbReference type="STRING" id="1121117.SAMN02745977_02303"/>
<keyword evidence="2" id="KW-0808">Transferase</keyword>
<name>A0A1H8KBH4_9BURK</name>
<comment type="subunit">
    <text evidence="1">Heterotrimer of A, B and C subunits.</text>
</comment>
<dbReference type="Pfam" id="PF02686">
    <property type="entry name" value="GatC"/>
    <property type="match status" value="1"/>
</dbReference>
<dbReference type="Gene3D" id="1.10.20.60">
    <property type="entry name" value="Glu-tRNAGln amidotransferase C subunit, N-terminal domain"/>
    <property type="match status" value="1"/>
</dbReference>
<comment type="function">
    <text evidence="1">Allows the formation of correctly charged Asn-tRNA(Asn) or Gln-tRNA(Gln) through the transamidation of misacylated Asp-tRNA(Asn) or Glu-tRNA(Gln) in organisms which lack either or both of asparaginyl-tRNA or glutaminyl-tRNA synthetases. The reaction takes place in the presence of glutamine and ATP through an activated phospho-Asp-tRNA(Asn) or phospho-Glu-tRNA(Gln).</text>
</comment>
<dbReference type="InterPro" id="IPR003837">
    <property type="entry name" value="GatC"/>
</dbReference>
<comment type="catalytic activity">
    <reaction evidence="1">
        <text>L-glutamyl-tRNA(Gln) + L-glutamine + ATP + H2O = L-glutaminyl-tRNA(Gln) + L-glutamate + ADP + phosphate + H(+)</text>
        <dbReference type="Rhea" id="RHEA:17521"/>
        <dbReference type="Rhea" id="RHEA-COMP:9681"/>
        <dbReference type="Rhea" id="RHEA-COMP:9684"/>
        <dbReference type="ChEBI" id="CHEBI:15377"/>
        <dbReference type="ChEBI" id="CHEBI:15378"/>
        <dbReference type="ChEBI" id="CHEBI:29985"/>
        <dbReference type="ChEBI" id="CHEBI:30616"/>
        <dbReference type="ChEBI" id="CHEBI:43474"/>
        <dbReference type="ChEBI" id="CHEBI:58359"/>
        <dbReference type="ChEBI" id="CHEBI:78520"/>
        <dbReference type="ChEBI" id="CHEBI:78521"/>
        <dbReference type="ChEBI" id="CHEBI:456216"/>
    </reaction>
</comment>
<reference evidence="2 3" key="1">
    <citation type="submission" date="2016-10" db="EMBL/GenBank/DDBJ databases">
        <authorList>
            <person name="de Groot N.N."/>
        </authorList>
    </citation>
    <scope>NUCLEOTIDE SEQUENCE [LARGE SCALE GENOMIC DNA]</scope>
    <source>
        <strain evidence="2 3">DSM 15123</strain>
    </source>
</reference>
<evidence type="ECO:0000313" key="3">
    <source>
        <dbReference type="Proteomes" id="UP000199531"/>
    </source>
</evidence>
<dbReference type="AlphaFoldDB" id="A0A1H8KBH4"/>
<evidence type="ECO:0000256" key="1">
    <source>
        <dbReference type="HAMAP-Rule" id="MF_00122"/>
    </source>
</evidence>
<accession>A0A1H8KBH4</accession>
<dbReference type="GO" id="GO:0006412">
    <property type="term" value="P:translation"/>
    <property type="evidence" value="ECO:0007669"/>
    <property type="project" value="UniProtKB-UniRule"/>
</dbReference>
<keyword evidence="1" id="KW-0648">Protein biosynthesis</keyword>